<dbReference type="InterPro" id="IPR029058">
    <property type="entry name" value="AB_hydrolase_fold"/>
</dbReference>
<organism evidence="3 4">
    <name type="scientific">Sphingobium amiense</name>
    <dbReference type="NCBI Taxonomy" id="135719"/>
    <lineage>
        <taxon>Bacteria</taxon>
        <taxon>Pseudomonadati</taxon>
        <taxon>Pseudomonadota</taxon>
        <taxon>Alphaproteobacteria</taxon>
        <taxon>Sphingomonadales</taxon>
        <taxon>Sphingomonadaceae</taxon>
        <taxon>Sphingobium</taxon>
    </lineage>
</organism>
<dbReference type="PROSITE" id="PS01174">
    <property type="entry name" value="LIPASE_GDXG_SER"/>
    <property type="match status" value="1"/>
</dbReference>
<evidence type="ECO:0000313" key="4">
    <source>
        <dbReference type="Proteomes" id="UP000279959"/>
    </source>
</evidence>
<evidence type="ECO:0000256" key="1">
    <source>
        <dbReference type="PROSITE-ProRule" id="PRU10038"/>
    </source>
</evidence>
<proteinExistence type="predicted"/>
<reference evidence="3 4" key="1">
    <citation type="submission" date="2018-05" db="EMBL/GenBank/DDBJ databases">
        <title>Complete Genome Sequence of the Nonylphenol-Degrading Bacterium Sphingobium amiense DSM 16289T.</title>
        <authorList>
            <person name="Ootsuka M."/>
            <person name="Nishizawa T."/>
            <person name="Ohta H."/>
        </authorList>
    </citation>
    <scope>NUCLEOTIDE SEQUENCE [LARGE SCALE GENOMIC DNA]</scope>
    <source>
        <strain evidence="3 4">DSM 16289</strain>
    </source>
</reference>
<evidence type="ECO:0000259" key="2">
    <source>
        <dbReference type="Pfam" id="PF07859"/>
    </source>
</evidence>
<dbReference type="PANTHER" id="PTHR23025:SF4">
    <property type="entry name" value="ALPHA_BETA HYDROLASE FOLD-3 DOMAIN-CONTAINING PROTEIN"/>
    <property type="match status" value="1"/>
</dbReference>
<dbReference type="GO" id="GO:0019433">
    <property type="term" value="P:triglyceride catabolic process"/>
    <property type="evidence" value="ECO:0007669"/>
    <property type="project" value="TreeGrafter"/>
</dbReference>
<dbReference type="GO" id="GO:0004806">
    <property type="term" value="F:triacylglycerol lipase activity"/>
    <property type="evidence" value="ECO:0007669"/>
    <property type="project" value="TreeGrafter"/>
</dbReference>
<gene>
    <name evidence="3" type="ORF">SAMIE_1007070</name>
</gene>
<feature type="active site" evidence="1">
    <location>
        <position position="174"/>
    </location>
</feature>
<feature type="domain" description="Alpha/beta hydrolase fold-3" evidence="2">
    <location>
        <begin position="96"/>
        <end position="304"/>
    </location>
</feature>
<dbReference type="Proteomes" id="UP000279959">
    <property type="component" value="Chromosome"/>
</dbReference>
<dbReference type="AlphaFoldDB" id="A0A494W1K4"/>
<dbReference type="GO" id="GO:0004771">
    <property type="term" value="F:sterol ester esterase activity"/>
    <property type="evidence" value="ECO:0007669"/>
    <property type="project" value="TreeGrafter"/>
</dbReference>
<name>A0A494W1K4_9SPHN</name>
<dbReference type="KEGG" id="sami:SAMIE_1007070"/>
<accession>A0A494W1K4</accession>
<dbReference type="Pfam" id="PF07859">
    <property type="entry name" value="Abhydrolase_3"/>
    <property type="match status" value="1"/>
</dbReference>
<dbReference type="GO" id="GO:0005829">
    <property type="term" value="C:cytosol"/>
    <property type="evidence" value="ECO:0007669"/>
    <property type="project" value="TreeGrafter"/>
</dbReference>
<dbReference type="InterPro" id="IPR033140">
    <property type="entry name" value="Lipase_GDXG_put_SER_AS"/>
</dbReference>
<sequence length="331" mass="36230">MKSSDGGDTPPAAGYTDEMRKALDHLATLGPEPYDFTYPPDDDIRRVDAERVSIWNMDLPEVASIRHLILPGDAAIGAADCEAAVYTPEDAGEGLIFFVHGGGWAFQNLQTYDRFMRVLCNEARTVVVGVHYRLAPEHPYPAALHDVVSAFRYVLGHRDGLGLPGGPVVIAGDSAGGNLALATLLHEQAAGREMPVGGLLIYGVFGADFETPSYREHADGHGLTRFHMQQFWDWYVPNVADRSNPVAAPLQATDAQLRILPPLFLVVAEYDPLASDTLHLKQRLDGLGRSDILWSERGVIHGFVQMTAMLESARRVMREAAEAARRFMAGQ</sequence>
<dbReference type="PANTHER" id="PTHR23025">
    <property type="entry name" value="TRIACYLGLYCEROL LIPASE"/>
    <property type="match status" value="1"/>
</dbReference>
<dbReference type="EMBL" id="AP018664">
    <property type="protein sequence ID" value="BBD97206.1"/>
    <property type="molecule type" value="Genomic_DNA"/>
</dbReference>
<keyword evidence="4" id="KW-1185">Reference proteome</keyword>
<dbReference type="SUPFAM" id="SSF53474">
    <property type="entry name" value="alpha/beta-Hydrolases"/>
    <property type="match status" value="1"/>
</dbReference>
<dbReference type="Gene3D" id="3.40.50.1820">
    <property type="entry name" value="alpha/beta hydrolase"/>
    <property type="match status" value="1"/>
</dbReference>
<keyword evidence="3" id="KW-0378">Hydrolase</keyword>
<dbReference type="InterPro" id="IPR013094">
    <property type="entry name" value="AB_hydrolase_3"/>
</dbReference>
<protein>
    <submittedName>
        <fullName evidence="3">Alpha/beta hydrolase</fullName>
    </submittedName>
</protein>
<evidence type="ECO:0000313" key="3">
    <source>
        <dbReference type="EMBL" id="BBD97206.1"/>
    </source>
</evidence>